<dbReference type="KEGG" id="kan:IMCC3317_17360"/>
<protein>
    <submittedName>
        <fullName evidence="1">Uncharacterized protein</fullName>
    </submittedName>
</protein>
<reference evidence="1 2" key="1">
    <citation type="journal article" date="2013" name="Int. J. Syst. Evol. Microbiol.">
        <title>Kordia antarctica sp. nov., isolated from Antarctic seawater.</title>
        <authorList>
            <person name="Baek K."/>
            <person name="Choi A."/>
            <person name="Kang I."/>
            <person name="Lee K."/>
            <person name="Cho J.C."/>
        </authorList>
    </citation>
    <scope>NUCLEOTIDE SEQUENCE [LARGE SCALE GENOMIC DNA]</scope>
    <source>
        <strain evidence="1 2">IMCC3317</strain>
    </source>
</reference>
<dbReference type="AlphaFoldDB" id="A0A7L4ZKD1"/>
<accession>A0A7L4ZKD1</accession>
<sequence length="73" mass="7942">MQQLKKAHMKKERKLKLEVNKVSISKLNNISGGGDPAVTIGSVVLCELTTLCDTDMDGDCKTYITALGTLDRC</sequence>
<gene>
    <name evidence="1" type="ORF">IMCC3317_17360</name>
</gene>
<proteinExistence type="predicted"/>
<keyword evidence="2" id="KW-1185">Reference proteome</keyword>
<organism evidence="1 2">
    <name type="scientific">Kordia antarctica</name>
    <dbReference type="NCBI Taxonomy" id="1218801"/>
    <lineage>
        <taxon>Bacteria</taxon>
        <taxon>Pseudomonadati</taxon>
        <taxon>Bacteroidota</taxon>
        <taxon>Flavobacteriia</taxon>
        <taxon>Flavobacteriales</taxon>
        <taxon>Flavobacteriaceae</taxon>
        <taxon>Kordia</taxon>
    </lineage>
</organism>
<dbReference type="Proteomes" id="UP000464657">
    <property type="component" value="Chromosome"/>
</dbReference>
<evidence type="ECO:0000313" key="1">
    <source>
        <dbReference type="EMBL" id="QHI36374.1"/>
    </source>
</evidence>
<name>A0A7L4ZKD1_9FLAO</name>
<dbReference type="EMBL" id="CP019288">
    <property type="protein sequence ID" value="QHI36374.1"/>
    <property type="molecule type" value="Genomic_DNA"/>
</dbReference>
<evidence type="ECO:0000313" key="2">
    <source>
        <dbReference type="Proteomes" id="UP000464657"/>
    </source>
</evidence>